<dbReference type="PANTHER" id="PTHR42995">
    <property type="entry name" value="ACETYL-COENZYME A CARBOXYLASE CARBOXYL TRANSFERASE SUBUNIT BETA, CHLOROPLASTIC"/>
    <property type="match status" value="1"/>
</dbReference>
<keyword evidence="1 5" id="KW-0444">Lipid biosynthesis</keyword>
<gene>
    <name evidence="5" type="primary">accD</name>
    <name evidence="7" type="ORF">ACFQH1_05280</name>
</gene>
<feature type="binding site" evidence="5">
    <location>
        <position position="34"/>
    </location>
    <ligand>
        <name>Zn(2+)</name>
        <dbReference type="ChEBI" id="CHEBI:29105"/>
    </ligand>
</feature>
<dbReference type="PANTHER" id="PTHR42995:SF5">
    <property type="entry name" value="ACETYL-COENZYME A CARBOXYLASE CARBOXYL TRANSFERASE SUBUNIT BETA, CHLOROPLASTIC"/>
    <property type="match status" value="1"/>
</dbReference>
<feature type="binding site" evidence="5">
    <location>
        <position position="16"/>
    </location>
    <ligand>
        <name>Zn(2+)</name>
        <dbReference type="ChEBI" id="CHEBI:29105"/>
    </ligand>
</feature>
<evidence type="ECO:0000256" key="1">
    <source>
        <dbReference type="ARBA" id="ARBA00022516"/>
    </source>
</evidence>
<dbReference type="EMBL" id="JBHSSB010000014">
    <property type="protein sequence ID" value="MFC6294611.1"/>
    <property type="molecule type" value="Genomic_DNA"/>
</dbReference>
<proteinExistence type="inferred from homology"/>
<feature type="domain" description="CoA carboxyltransferase N-terminal" evidence="6">
    <location>
        <begin position="9"/>
        <end position="268"/>
    </location>
</feature>
<dbReference type="InterPro" id="IPR029045">
    <property type="entry name" value="ClpP/crotonase-like_dom_sf"/>
</dbReference>
<dbReference type="HAMAP" id="MF_01395">
    <property type="entry name" value="AcetylCoA_CT_beta"/>
    <property type="match status" value="1"/>
</dbReference>
<dbReference type="PRINTS" id="PR01070">
    <property type="entry name" value="ACCCTRFRASEB"/>
</dbReference>
<keyword evidence="5" id="KW-0547">Nucleotide-binding</keyword>
<keyword evidence="5" id="KW-0862">Zinc</keyword>
<evidence type="ECO:0000256" key="3">
    <source>
        <dbReference type="ARBA" id="ARBA00022771"/>
    </source>
</evidence>
<evidence type="ECO:0000256" key="2">
    <source>
        <dbReference type="ARBA" id="ARBA00022679"/>
    </source>
</evidence>
<evidence type="ECO:0000256" key="5">
    <source>
        <dbReference type="HAMAP-Rule" id="MF_01395"/>
    </source>
</evidence>
<comment type="caution">
    <text evidence="7">The sequence shown here is derived from an EMBL/GenBank/DDBJ whole genome shotgun (WGS) entry which is preliminary data.</text>
</comment>
<dbReference type="EC" id="2.1.3.15" evidence="5"/>
<accession>A0ABW1UHU0</accession>
<comment type="subunit">
    <text evidence="5">Acetyl-CoA carboxylase is a heterohexamer composed of biotin carboxyl carrier protein (AccB), biotin carboxylase (AccC) and two subunits each of ACCase subunit alpha (AccA) and ACCase subunit beta (AccD).</text>
</comment>
<protein>
    <recommendedName>
        <fullName evidence="5">Acetyl-coenzyme A carboxylase carboxyl transferase subunit beta</fullName>
        <shortName evidence="5">ACCase subunit beta</shortName>
        <shortName evidence="5">Acetyl-CoA carboxylase carboxyltransferase subunit beta</shortName>
        <ecNumber evidence="5">2.1.3.15</ecNumber>
    </recommendedName>
</protein>
<name>A0ABW1UHU0_9LACO</name>
<dbReference type="Proteomes" id="UP001596227">
    <property type="component" value="Unassembled WGS sequence"/>
</dbReference>
<evidence type="ECO:0000256" key="4">
    <source>
        <dbReference type="ARBA" id="ARBA00023098"/>
    </source>
</evidence>
<dbReference type="InterPro" id="IPR034733">
    <property type="entry name" value="AcCoA_carboxyl_beta"/>
</dbReference>
<dbReference type="GO" id="GO:0016740">
    <property type="term" value="F:transferase activity"/>
    <property type="evidence" value="ECO:0007669"/>
    <property type="project" value="UniProtKB-KW"/>
</dbReference>
<comment type="function">
    <text evidence="5">Component of the acetyl coenzyme A carboxylase (ACC) complex. Biotin carboxylase (BC) catalyzes the carboxylation of biotin on its carrier protein (BCCP) and then the CO(2) group is transferred by the transcarboxylase to acetyl-CoA to form malonyl-CoA.</text>
</comment>
<keyword evidence="5" id="KW-0276">Fatty acid metabolism</keyword>
<keyword evidence="5" id="KW-0275">Fatty acid biosynthesis</keyword>
<comment type="caution">
    <text evidence="5">Lacks conserved residue(s) required for the propagation of feature annotation.</text>
</comment>
<dbReference type="InterPro" id="IPR011762">
    <property type="entry name" value="COA_CT_N"/>
</dbReference>
<dbReference type="Pfam" id="PF01039">
    <property type="entry name" value="Carboxyl_trans"/>
    <property type="match status" value="1"/>
</dbReference>
<comment type="catalytic activity">
    <reaction evidence="5">
        <text>N(6)-carboxybiotinyl-L-lysyl-[protein] + acetyl-CoA = N(6)-biotinyl-L-lysyl-[protein] + malonyl-CoA</text>
        <dbReference type="Rhea" id="RHEA:54728"/>
        <dbReference type="Rhea" id="RHEA-COMP:10505"/>
        <dbReference type="Rhea" id="RHEA-COMP:10506"/>
        <dbReference type="ChEBI" id="CHEBI:57288"/>
        <dbReference type="ChEBI" id="CHEBI:57384"/>
        <dbReference type="ChEBI" id="CHEBI:83144"/>
        <dbReference type="ChEBI" id="CHEBI:83145"/>
        <dbReference type="EC" id="2.1.3.15"/>
    </reaction>
</comment>
<keyword evidence="5" id="KW-0479">Metal-binding</keyword>
<dbReference type="SUPFAM" id="SSF52096">
    <property type="entry name" value="ClpP/crotonase"/>
    <property type="match status" value="1"/>
</dbReference>
<reference evidence="8" key="1">
    <citation type="journal article" date="2019" name="Int. J. Syst. Evol. Microbiol.">
        <title>The Global Catalogue of Microorganisms (GCM) 10K type strain sequencing project: providing services to taxonomists for standard genome sequencing and annotation.</title>
        <authorList>
            <consortium name="The Broad Institute Genomics Platform"/>
            <consortium name="The Broad Institute Genome Sequencing Center for Infectious Disease"/>
            <person name="Wu L."/>
            <person name="Ma J."/>
        </authorList>
    </citation>
    <scope>NUCLEOTIDE SEQUENCE [LARGE SCALE GENOMIC DNA]</scope>
    <source>
        <strain evidence="8">CCM 8934</strain>
    </source>
</reference>
<comment type="similarity">
    <text evidence="5">Belongs to the AccD/PCCB family.</text>
</comment>
<keyword evidence="5" id="KW-0963">Cytoplasm</keyword>
<feature type="binding site" evidence="5">
    <location>
        <position position="31"/>
    </location>
    <ligand>
        <name>Zn(2+)</name>
        <dbReference type="ChEBI" id="CHEBI:29105"/>
    </ligand>
</feature>
<evidence type="ECO:0000259" key="6">
    <source>
        <dbReference type="PROSITE" id="PS50980"/>
    </source>
</evidence>
<keyword evidence="3 5" id="KW-0863">Zinc-finger</keyword>
<organism evidence="7 8">
    <name type="scientific">Lactiplantibacillus daoliensis</name>
    <dbReference type="NCBI Taxonomy" id="2559916"/>
    <lineage>
        <taxon>Bacteria</taxon>
        <taxon>Bacillati</taxon>
        <taxon>Bacillota</taxon>
        <taxon>Bacilli</taxon>
        <taxon>Lactobacillales</taxon>
        <taxon>Lactobacillaceae</taxon>
        <taxon>Lactiplantibacillus</taxon>
    </lineage>
</organism>
<dbReference type="RefSeq" id="WP_137606338.1">
    <property type="nucleotide sequence ID" value="NZ_BJDH01000001.1"/>
</dbReference>
<comment type="subcellular location">
    <subcellularLocation>
        <location evidence="5">Cytoplasm</location>
    </subcellularLocation>
</comment>
<dbReference type="Gene3D" id="3.90.226.10">
    <property type="entry name" value="2-enoyl-CoA Hydratase, Chain A, domain 1"/>
    <property type="match status" value="1"/>
</dbReference>
<keyword evidence="2 5" id="KW-0808">Transferase</keyword>
<keyword evidence="8" id="KW-1185">Reference proteome</keyword>
<keyword evidence="4 5" id="KW-0443">Lipid metabolism</keyword>
<sequence length="268" mass="29255">MSHYPAAGTWTSCPACGRHVHQSQWGHWQQCPYCHYWQRLTATDRVAQLVDSGTFMPLKTTAKSHNQLNFPNYDEKLEQAERKTGEAEAVTTGWATIGSWPVMLMVMDSHFMMGTLNTSVTRRMIKAMQAARQRAVPVVIVTASGGARMQEGLYALVGMNLILAEVARLAAAKLPLITVLTDPTMGGVSASFAFKGDVIVAEAGATIGFAGARVIQQTMPTTLPVAFQSAERLLEHGQLDAVVVRPELRSYLINVLASYQQLGRPDHG</sequence>
<feature type="binding site" evidence="5">
    <location>
        <position position="13"/>
    </location>
    <ligand>
        <name>Zn(2+)</name>
        <dbReference type="ChEBI" id="CHEBI:29105"/>
    </ligand>
</feature>
<evidence type="ECO:0000313" key="7">
    <source>
        <dbReference type="EMBL" id="MFC6294611.1"/>
    </source>
</evidence>
<evidence type="ECO:0000313" key="8">
    <source>
        <dbReference type="Proteomes" id="UP001596227"/>
    </source>
</evidence>
<comment type="pathway">
    <text evidence="5">Lipid metabolism; malonyl-CoA biosynthesis; malonyl-CoA from acetyl-CoA: step 1/1.</text>
</comment>
<comment type="cofactor">
    <cofactor evidence="5">
        <name>Zn(2+)</name>
        <dbReference type="ChEBI" id="CHEBI:29105"/>
    </cofactor>
    <text evidence="5">Binds 1 zinc ion per subunit.</text>
</comment>
<dbReference type="InterPro" id="IPR000438">
    <property type="entry name" value="Acetyl_CoA_COase_Trfase_b_su"/>
</dbReference>
<keyword evidence="5" id="KW-0067">ATP-binding</keyword>
<dbReference type="PROSITE" id="PS50980">
    <property type="entry name" value="COA_CT_NTER"/>
    <property type="match status" value="1"/>
</dbReference>